<keyword evidence="1" id="KW-0812">Transmembrane</keyword>
<comment type="caution">
    <text evidence="2">The sequence shown here is derived from an EMBL/GenBank/DDBJ whole genome shotgun (WGS) entry which is preliminary data.</text>
</comment>
<evidence type="ECO:0000313" key="3">
    <source>
        <dbReference type="Proteomes" id="UP000318297"/>
    </source>
</evidence>
<dbReference type="InterPro" id="IPR013434">
    <property type="entry name" value="CHP02611"/>
</dbReference>
<dbReference type="Pfam" id="PF09656">
    <property type="entry name" value="PGPGW"/>
    <property type="match status" value="1"/>
</dbReference>
<dbReference type="OrthoDB" id="3295542at2"/>
<dbReference type="NCBIfam" id="TIGR02611">
    <property type="entry name" value="TIGR02611 family protein"/>
    <property type="match status" value="1"/>
</dbReference>
<name>A0A561EBE0_9MICO</name>
<feature type="transmembrane region" description="Helical" evidence="1">
    <location>
        <begin position="56"/>
        <end position="78"/>
    </location>
</feature>
<keyword evidence="1" id="KW-1133">Transmembrane helix</keyword>
<accession>A0A561EBE0</accession>
<sequence length="143" mass="15759">MHRDAPDDAAWIDRFEWRARLRTKPPLNAAYRIGIGFLGLVVVAVGAAAVPLPGPGWLIVFAGLGIWGTEFAWARDLLHFARRKVHGWNQWLAPKPWWVKALVGLVVCAFVLGAMWAMFAISGVPGLLPDSIENLLRKLPGVS</sequence>
<feature type="transmembrane region" description="Helical" evidence="1">
    <location>
        <begin position="29"/>
        <end position="50"/>
    </location>
</feature>
<reference evidence="2 3" key="1">
    <citation type="submission" date="2019-06" db="EMBL/GenBank/DDBJ databases">
        <title>Sequencing the genomes of 1000 actinobacteria strains.</title>
        <authorList>
            <person name="Klenk H.-P."/>
        </authorList>
    </citation>
    <scope>NUCLEOTIDE SEQUENCE [LARGE SCALE GENOMIC DNA]</scope>
    <source>
        <strain evidence="2 3">DSM 19560</strain>
    </source>
</reference>
<keyword evidence="1" id="KW-0472">Membrane</keyword>
<dbReference type="InterPro" id="IPR019099">
    <property type="entry name" value="Uncharacterised_PGPGW_TM"/>
</dbReference>
<evidence type="ECO:0000313" key="2">
    <source>
        <dbReference type="EMBL" id="TWE12912.1"/>
    </source>
</evidence>
<protein>
    <submittedName>
        <fullName evidence="2">Uncharacterized protein (TIGR02611 family)</fullName>
    </submittedName>
</protein>
<dbReference type="Proteomes" id="UP000318297">
    <property type="component" value="Unassembled WGS sequence"/>
</dbReference>
<proteinExistence type="predicted"/>
<gene>
    <name evidence="2" type="ORF">BKA23_1735</name>
</gene>
<feature type="transmembrane region" description="Helical" evidence="1">
    <location>
        <begin position="98"/>
        <end position="121"/>
    </location>
</feature>
<keyword evidence="3" id="KW-1185">Reference proteome</keyword>
<organism evidence="2 3">
    <name type="scientific">Rudaeicoccus suwonensis</name>
    <dbReference type="NCBI Taxonomy" id="657409"/>
    <lineage>
        <taxon>Bacteria</taxon>
        <taxon>Bacillati</taxon>
        <taxon>Actinomycetota</taxon>
        <taxon>Actinomycetes</taxon>
        <taxon>Micrococcales</taxon>
        <taxon>Dermacoccaceae</taxon>
        <taxon>Rudaeicoccus</taxon>
    </lineage>
</organism>
<evidence type="ECO:0000256" key="1">
    <source>
        <dbReference type="SAM" id="Phobius"/>
    </source>
</evidence>
<dbReference type="AlphaFoldDB" id="A0A561EBE0"/>
<dbReference type="EMBL" id="VIVQ01000001">
    <property type="protein sequence ID" value="TWE12912.1"/>
    <property type="molecule type" value="Genomic_DNA"/>
</dbReference>